<feature type="region of interest" description="Disordered" evidence="1">
    <location>
        <begin position="1"/>
        <end position="89"/>
    </location>
</feature>
<feature type="compositionally biased region" description="Acidic residues" evidence="1">
    <location>
        <begin position="1509"/>
        <end position="1521"/>
    </location>
</feature>
<dbReference type="PANTHER" id="PTHR14918:SF3">
    <property type="entry name" value="KICSTOR COMPLEX PROTEIN SZT2"/>
    <property type="match status" value="1"/>
</dbReference>
<dbReference type="PANTHER" id="PTHR14918">
    <property type="entry name" value="KICSTOR COMPLEX PROTEIN SZT2"/>
    <property type="match status" value="1"/>
</dbReference>
<dbReference type="EMBL" id="LJIJ01000509">
    <property type="protein sequence ID" value="ODM96718.1"/>
    <property type="molecule type" value="Genomic_DNA"/>
</dbReference>
<proteinExistence type="predicted"/>
<feature type="region of interest" description="Disordered" evidence="1">
    <location>
        <begin position="128"/>
        <end position="159"/>
    </location>
</feature>
<name>A0A1D2MUZ5_ORCCI</name>
<dbReference type="GO" id="GO:0005777">
    <property type="term" value="C:peroxisome"/>
    <property type="evidence" value="ECO:0007669"/>
    <property type="project" value="InterPro"/>
</dbReference>
<feature type="region of interest" description="Disordered" evidence="1">
    <location>
        <begin position="1503"/>
        <end position="1546"/>
    </location>
</feature>
<feature type="region of interest" description="Disordered" evidence="1">
    <location>
        <begin position="1349"/>
        <end position="1371"/>
    </location>
</feature>
<dbReference type="InterPro" id="IPR033228">
    <property type="entry name" value="SZT2"/>
</dbReference>
<protein>
    <submittedName>
        <fullName evidence="2">Protein SZT2</fullName>
    </submittedName>
</protein>
<gene>
    <name evidence="2" type="ORF">Ocin01_09971</name>
</gene>
<dbReference type="OMA" id="YLITECW"/>
<feature type="compositionally biased region" description="Low complexity" evidence="1">
    <location>
        <begin position="1534"/>
        <end position="1546"/>
    </location>
</feature>
<evidence type="ECO:0000313" key="2">
    <source>
        <dbReference type="EMBL" id="ODM96718.1"/>
    </source>
</evidence>
<dbReference type="Proteomes" id="UP000094527">
    <property type="component" value="Unassembled WGS sequence"/>
</dbReference>
<feature type="compositionally biased region" description="Basic and acidic residues" evidence="1">
    <location>
        <begin position="1"/>
        <end position="16"/>
    </location>
</feature>
<evidence type="ECO:0000313" key="3">
    <source>
        <dbReference type="Proteomes" id="UP000094527"/>
    </source>
</evidence>
<organism evidence="2 3">
    <name type="scientific">Orchesella cincta</name>
    <name type="common">Springtail</name>
    <name type="synonym">Podura cincta</name>
    <dbReference type="NCBI Taxonomy" id="48709"/>
    <lineage>
        <taxon>Eukaryota</taxon>
        <taxon>Metazoa</taxon>
        <taxon>Ecdysozoa</taxon>
        <taxon>Arthropoda</taxon>
        <taxon>Hexapoda</taxon>
        <taxon>Collembola</taxon>
        <taxon>Entomobryomorpha</taxon>
        <taxon>Entomobryoidea</taxon>
        <taxon>Orchesellidae</taxon>
        <taxon>Orchesellinae</taxon>
        <taxon>Orchesella</taxon>
    </lineage>
</organism>
<accession>A0A1D2MUZ5</accession>
<sequence length="1546" mass="174210">MALENNGKDESMTRGEEVEEADDEAEEDEDEEGEDENVIRITTAAATDFVDMNRERAEEPELVIPQIQVQSQPLPSTSSATKKEEKSEREYVRLEAKEVYILMSKEYRISRNRRAEWFFNHVNSCLSFPPDEDEGEKGEEEEEKASGGGATSSSHSNGSSDFEVVSIIPLNPPQEWTFDNRHAYRYHVNPNTVVTYLSRRYRIVFCLDISPSIASVDVQAGGVVFDNIFKALQACLHGLLQPFEVPGSRRMFGPEIFITVIAHTPFFTPVTDQVLIQGQILDSQTCDKIIHLIFGRLNDIENKIASIVSNGFSDDDDPHIYYDDDEHGDDNLSTHQEEDHRVNLDETFLSNNVYSSLSMSPDFGLLDLLRQALIALSLMPENSSAGLVILTDGVISVPDGRYLDIILSQLRYNTVSCSFIQLSSPFHPHLCHGVLPYADLMKFIASATFGAYLSDAPDISDTGTIMNVYHMAFLAWSFQKTLETEWTKPGPPTHVKPGEWSVRNKCFFSVRDMPIVKKQQYENILNVDHMKVMSCRLREGFTIKEVVTSETGLSEVTLILPWKFLIHLEYKILISSDFDDEVGPAGSRVRCAVSLEGPYDFLHDVTCLAKKPFSSLYRQLMVNRFWATRKNLSESDRLLVHLNSFSSNPAYYNIPETLRKGMPLFYWAASSSATPQLHQSNELSIPQFTQFWKPVCLLDTTVWQKWMHTHRIGVILEHDYPLPKHMHLPNSTGRFNVIQCRQAVMALNNLLKSMSTFVLLENQSYVHLLFKDEEKVPYSFCLIRVTSKPPHVVLRLAFLVGTPGHLRHRTVATFREKIANLMFPQRVKDPPKWRVIMNTPSTTTASPLVNKTAWSEMPCCVIVQKPVEKILIRYDKRRFAIFTSYVEGKSAAPKQSTFGFRPTYQAPWGTASFQMLPEVFNTIARYLHHKRWIWWFPGGELPPLNMKWASEILATVTKIRLQEGFRFAYSSAGITNMVLELPMKNNSSNKNAVAPMVLQFVIFPPCSTLTSEFDDYDSFDAHDSLYLITECWAEPQYGQVAQNEPSPAVAPNFLELDYTEIPKQMFETDHKCISLVGTFEYLVRICDHKEAPFLISVNQSTADKPVVGECESIEVIPFEFDLKQILMRSGQVEILFSSFFQDLSLTFPNEWNQSVCHLFERANSVLYQQWCGSIASLQDKEVELTMEQHDAATRAVLQRKGIEEVTDTPRATPGTDREPYTQRDKHVQWRCFVRSTSTTHVILTLLPSTLKDVKSLLLQLENMESIHKTKCSRYVEFLESDQFPPPPEAVELSSGTESSILPPPPPPSLTSSQLSHSSLTCTNCQGGRKRVRAFSGGECAPAVKKYMTDTNSGSSQLHQHQESGSTVSSNLQVPPDFSGDPVRSQTFSEGTVSGKLAQFVRAKRAHSEQAAGTPSVEQEENPCCAQINYFLHRSGSGGGGGATGGSDDSLRYVPCRTPIIGSLGLSVFTYSCSLLSLTDHVIFKKLSRDEMVKDFRVNKGDTIGTNVQDEFEGDEDDDDDLSSGSGTIFHNGRSISQESFSESSLQ</sequence>
<feature type="region of interest" description="Disordered" evidence="1">
    <location>
        <begin position="1202"/>
        <end position="1221"/>
    </location>
</feature>
<dbReference type="OrthoDB" id="43547at2759"/>
<reference evidence="2 3" key="1">
    <citation type="journal article" date="2016" name="Genome Biol. Evol.">
        <title>Gene Family Evolution Reflects Adaptation to Soil Environmental Stressors in the Genome of the Collembolan Orchesella cincta.</title>
        <authorList>
            <person name="Faddeeva-Vakhrusheva A."/>
            <person name="Derks M.F."/>
            <person name="Anvar S.Y."/>
            <person name="Agamennone V."/>
            <person name="Suring W."/>
            <person name="Smit S."/>
            <person name="van Straalen N.M."/>
            <person name="Roelofs D."/>
        </authorList>
    </citation>
    <scope>NUCLEOTIDE SEQUENCE [LARGE SCALE GENOMIC DNA]</scope>
    <source>
        <tissue evidence="2">Mixed pool</tissue>
    </source>
</reference>
<dbReference type="STRING" id="48709.A0A1D2MUZ5"/>
<keyword evidence="3" id="KW-1185">Reference proteome</keyword>
<evidence type="ECO:0000256" key="1">
    <source>
        <dbReference type="SAM" id="MobiDB-lite"/>
    </source>
</evidence>
<feature type="region of interest" description="Disordered" evidence="1">
    <location>
        <begin position="1282"/>
        <end position="1315"/>
    </location>
</feature>
<comment type="caution">
    <text evidence="2">The sequence shown here is derived from an EMBL/GenBank/DDBJ whole genome shotgun (WGS) entry which is preliminary data.</text>
</comment>
<feature type="compositionally biased region" description="Acidic residues" evidence="1">
    <location>
        <begin position="17"/>
        <end position="36"/>
    </location>
</feature>
<feature type="compositionally biased region" description="Acidic residues" evidence="1">
    <location>
        <begin position="130"/>
        <end position="143"/>
    </location>
</feature>